<dbReference type="PANTHER" id="PTHR43580:SF2">
    <property type="entry name" value="CYTOKINE-LIKE NUCLEAR FACTOR N-PAC"/>
    <property type="match status" value="1"/>
</dbReference>
<dbReference type="RefSeq" id="WP_155339798.1">
    <property type="nucleotide sequence ID" value="NZ_BAAABN010000007.1"/>
</dbReference>
<evidence type="ECO:0000256" key="4">
    <source>
        <dbReference type="PIRSR" id="PIRSR000103-1"/>
    </source>
</evidence>
<feature type="active site" evidence="4">
    <location>
        <position position="168"/>
    </location>
</feature>
<dbReference type="InterPro" id="IPR013328">
    <property type="entry name" value="6PGD_dom2"/>
</dbReference>
<evidence type="ECO:0000259" key="5">
    <source>
        <dbReference type="Pfam" id="PF03446"/>
    </source>
</evidence>
<dbReference type="Pfam" id="PF14833">
    <property type="entry name" value="NAD_binding_11"/>
    <property type="match status" value="1"/>
</dbReference>
<keyword evidence="2" id="KW-0560">Oxidoreductase</keyword>
<dbReference type="GO" id="GO:0016491">
    <property type="term" value="F:oxidoreductase activity"/>
    <property type="evidence" value="ECO:0007669"/>
    <property type="project" value="UniProtKB-KW"/>
</dbReference>
<keyword evidence="8" id="KW-1185">Reference proteome</keyword>
<feature type="domain" description="6-phosphogluconate dehydrogenase NADP-binding" evidence="5">
    <location>
        <begin position="4"/>
        <end position="159"/>
    </location>
</feature>
<dbReference type="InterPro" id="IPR036291">
    <property type="entry name" value="NAD(P)-bd_dom_sf"/>
</dbReference>
<gene>
    <name evidence="7" type="primary">mmsB_3</name>
    <name evidence="7" type="ORF">Acor_57130</name>
</gene>
<comment type="caution">
    <text evidence="7">The sequence shown here is derived from an EMBL/GenBank/DDBJ whole genome shotgun (WGS) entry which is preliminary data.</text>
</comment>
<dbReference type="PANTHER" id="PTHR43580">
    <property type="entry name" value="OXIDOREDUCTASE GLYR1-RELATED"/>
    <property type="match status" value="1"/>
</dbReference>
<dbReference type="PIRSF" id="PIRSF000103">
    <property type="entry name" value="HIBADH"/>
    <property type="match status" value="1"/>
</dbReference>
<evidence type="ECO:0000313" key="8">
    <source>
        <dbReference type="Proteomes" id="UP000334990"/>
    </source>
</evidence>
<dbReference type="Gene3D" id="1.10.1040.10">
    <property type="entry name" value="N-(1-d-carboxylethyl)-l-norvaline Dehydrogenase, domain 2"/>
    <property type="match status" value="1"/>
</dbReference>
<evidence type="ECO:0000256" key="2">
    <source>
        <dbReference type="ARBA" id="ARBA00023002"/>
    </source>
</evidence>
<dbReference type="Gene3D" id="3.40.50.720">
    <property type="entry name" value="NAD(P)-binding Rossmann-like Domain"/>
    <property type="match status" value="1"/>
</dbReference>
<evidence type="ECO:0000259" key="6">
    <source>
        <dbReference type="Pfam" id="PF14833"/>
    </source>
</evidence>
<evidence type="ECO:0000256" key="1">
    <source>
        <dbReference type="ARBA" id="ARBA00009080"/>
    </source>
</evidence>
<dbReference type="SUPFAM" id="SSF48179">
    <property type="entry name" value="6-phosphogluconate dehydrogenase C-terminal domain-like"/>
    <property type="match status" value="1"/>
</dbReference>
<name>A0A5M3W3K7_9ACTN</name>
<accession>A0A5M3W3K7</accession>
<dbReference type="OrthoDB" id="3185659at2"/>
<dbReference type="InterPro" id="IPR015815">
    <property type="entry name" value="HIBADH-related"/>
</dbReference>
<comment type="similarity">
    <text evidence="1">Belongs to the HIBADH-related family.</text>
</comment>
<dbReference type="Pfam" id="PF03446">
    <property type="entry name" value="NAD_binding_2"/>
    <property type="match status" value="1"/>
</dbReference>
<evidence type="ECO:0000313" key="7">
    <source>
        <dbReference type="EMBL" id="GES03647.1"/>
    </source>
</evidence>
<sequence>MTAVSVLGTGLMGSAMARHMAGQGLDVRAWNRTADKALALRPDGVHPAASVEEAVRGADAVITMVPTGDVVASLAARFLPAMPAEAVWLQMSTVGGAWTDRLLRLAADAGRRMLDAPVSGSSQPAEQGELVLIVSGASQVLERARPVLDVLGSHVAHVGTAGEASRVKVIVNSWMTASVVAMADTMLACEQLDLDPVHVLRVLEDGPLGMPYALQKAGEIRARAYPAGFPLSLALKDLGLLAEERDRPSRLSDTVREMVRRAVEAGHGREDVAAVAELLRRELL</sequence>
<dbReference type="InterPro" id="IPR029154">
    <property type="entry name" value="HIBADH-like_NADP-bd"/>
</dbReference>
<dbReference type="GO" id="GO:0050661">
    <property type="term" value="F:NADP binding"/>
    <property type="evidence" value="ECO:0007669"/>
    <property type="project" value="InterPro"/>
</dbReference>
<proteinExistence type="inferred from homology"/>
<dbReference type="Proteomes" id="UP000334990">
    <property type="component" value="Unassembled WGS sequence"/>
</dbReference>
<feature type="domain" description="3-hydroxyisobutyrate dehydrogenase-like NAD-binding" evidence="6">
    <location>
        <begin position="162"/>
        <end position="279"/>
    </location>
</feature>
<reference evidence="7 8" key="1">
    <citation type="submission" date="2019-10" db="EMBL/GenBank/DDBJ databases">
        <title>Whole genome shotgun sequence of Acrocarpospora corrugata NBRC 13972.</title>
        <authorList>
            <person name="Ichikawa N."/>
            <person name="Kimura A."/>
            <person name="Kitahashi Y."/>
            <person name="Komaki H."/>
            <person name="Oguchi A."/>
        </authorList>
    </citation>
    <scope>NUCLEOTIDE SEQUENCE [LARGE SCALE GENOMIC DNA]</scope>
    <source>
        <strain evidence="7 8">NBRC 13972</strain>
    </source>
</reference>
<dbReference type="InterPro" id="IPR006115">
    <property type="entry name" value="6PGDH_NADP-bd"/>
</dbReference>
<dbReference type="EMBL" id="BLAD01000071">
    <property type="protein sequence ID" value="GES03647.1"/>
    <property type="molecule type" value="Genomic_DNA"/>
</dbReference>
<dbReference type="GO" id="GO:0051287">
    <property type="term" value="F:NAD binding"/>
    <property type="evidence" value="ECO:0007669"/>
    <property type="project" value="InterPro"/>
</dbReference>
<dbReference type="InterPro" id="IPR008927">
    <property type="entry name" value="6-PGluconate_DH-like_C_sf"/>
</dbReference>
<dbReference type="AlphaFoldDB" id="A0A5M3W3K7"/>
<evidence type="ECO:0000256" key="3">
    <source>
        <dbReference type="ARBA" id="ARBA00023027"/>
    </source>
</evidence>
<dbReference type="InterPro" id="IPR051265">
    <property type="entry name" value="HIBADH-related_NP60_sf"/>
</dbReference>
<keyword evidence="3" id="KW-0520">NAD</keyword>
<protein>
    <submittedName>
        <fullName evidence="7">3-hydroxyisobutyrate dehydrogenase</fullName>
    </submittedName>
</protein>
<organism evidence="7 8">
    <name type="scientific">Acrocarpospora corrugata</name>
    <dbReference type="NCBI Taxonomy" id="35763"/>
    <lineage>
        <taxon>Bacteria</taxon>
        <taxon>Bacillati</taxon>
        <taxon>Actinomycetota</taxon>
        <taxon>Actinomycetes</taxon>
        <taxon>Streptosporangiales</taxon>
        <taxon>Streptosporangiaceae</taxon>
        <taxon>Acrocarpospora</taxon>
    </lineage>
</organism>
<dbReference type="SUPFAM" id="SSF51735">
    <property type="entry name" value="NAD(P)-binding Rossmann-fold domains"/>
    <property type="match status" value="1"/>
</dbReference>